<dbReference type="RefSeq" id="WP_211529962.1">
    <property type="nucleotide sequence ID" value="NZ_JWHL01000002.1"/>
</dbReference>
<accession>A0A8J8B4S9</accession>
<feature type="domain" description="DUF4062" evidence="1">
    <location>
        <begin position="9"/>
        <end position="93"/>
    </location>
</feature>
<dbReference type="AlphaFoldDB" id="A0A8J8B4S9"/>
<organism evidence="2 3">
    <name type="scientific">Methanocalculus chunghsingensis</name>
    <dbReference type="NCBI Taxonomy" id="156457"/>
    <lineage>
        <taxon>Archaea</taxon>
        <taxon>Methanobacteriati</taxon>
        <taxon>Methanobacteriota</taxon>
        <taxon>Stenosarchaea group</taxon>
        <taxon>Methanomicrobia</taxon>
        <taxon>Methanomicrobiales</taxon>
        <taxon>Methanocalculaceae</taxon>
        <taxon>Methanocalculus</taxon>
    </lineage>
</organism>
<gene>
    <name evidence="2" type="ORF">RJ53_02075</name>
</gene>
<proteinExistence type="predicted"/>
<dbReference type="Pfam" id="PF13271">
    <property type="entry name" value="DUF4062"/>
    <property type="match status" value="1"/>
</dbReference>
<sequence length="214" mass="24587">MIRNKKLTIMVSSTVYGNEELLERIYTLLTEFGYEVWMSHKGTMPVLSHRSAYENCITGVEKCDLFLGFITPRYGSKINDTGISITHLELKTAISLNKARWLLGHAHVVIAKSLLDDLGYEGEIGRENLSLEKNHVLDDLRVINMYEEAILSQKPSEDRQGDWVQKFSSDDDASLFAMAQFSRYQEVESFVKENLQNSTIISTLVRKRDQYEPR</sequence>
<dbReference type="Proteomes" id="UP000730161">
    <property type="component" value="Unassembled WGS sequence"/>
</dbReference>
<name>A0A8J8B4S9_9EURY</name>
<protein>
    <recommendedName>
        <fullName evidence="1">DUF4062 domain-containing protein</fullName>
    </recommendedName>
</protein>
<keyword evidence="3" id="KW-1185">Reference proteome</keyword>
<dbReference type="InterPro" id="IPR025139">
    <property type="entry name" value="DUF4062"/>
</dbReference>
<evidence type="ECO:0000313" key="2">
    <source>
        <dbReference type="EMBL" id="MBR1368349.1"/>
    </source>
</evidence>
<evidence type="ECO:0000259" key="1">
    <source>
        <dbReference type="Pfam" id="PF13271"/>
    </source>
</evidence>
<dbReference type="OrthoDB" id="108708at2157"/>
<comment type="caution">
    <text evidence="2">The sequence shown here is derived from an EMBL/GenBank/DDBJ whole genome shotgun (WGS) entry which is preliminary data.</text>
</comment>
<dbReference type="EMBL" id="JWHL01000002">
    <property type="protein sequence ID" value="MBR1368349.1"/>
    <property type="molecule type" value="Genomic_DNA"/>
</dbReference>
<evidence type="ECO:0000313" key="3">
    <source>
        <dbReference type="Proteomes" id="UP000730161"/>
    </source>
</evidence>
<reference evidence="2" key="1">
    <citation type="submission" date="2014-12" db="EMBL/GenBank/DDBJ databases">
        <authorList>
            <person name="Huang H.-H."/>
            <person name="Chen S.-C."/>
            <person name="Lai M.-C."/>
        </authorList>
    </citation>
    <scope>NUCLEOTIDE SEQUENCE</scope>
    <source>
        <strain evidence="2">K1F9705b</strain>
    </source>
</reference>